<dbReference type="AlphaFoldDB" id="A0A6C0L2B9"/>
<evidence type="ECO:0000259" key="2">
    <source>
        <dbReference type="PROSITE" id="PS50234"/>
    </source>
</evidence>
<organism evidence="4">
    <name type="scientific">viral metagenome</name>
    <dbReference type="NCBI Taxonomy" id="1070528"/>
    <lineage>
        <taxon>unclassified sequences</taxon>
        <taxon>metagenomes</taxon>
        <taxon>organismal metagenomes</taxon>
    </lineage>
</organism>
<proteinExistence type="predicted"/>
<dbReference type="Gene3D" id="3.30.40.10">
    <property type="entry name" value="Zinc/RING finger domain, C3HC4 (zinc finger)"/>
    <property type="match status" value="1"/>
</dbReference>
<dbReference type="GO" id="GO:0016567">
    <property type="term" value="P:protein ubiquitination"/>
    <property type="evidence" value="ECO:0007669"/>
    <property type="project" value="InterPro"/>
</dbReference>
<dbReference type="Pfam" id="PF04564">
    <property type="entry name" value="U-box"/>
    <property type="match status" value="1"/>
</dbReference>
<dbReference type="SUPFAM" id="SSF53300">
    <property type="entry name" value="vWA-like"/>
    <property type="match status" value="1"/>
</dbReference>
<reference evidence="4" key="1">
    <citation type="journal article" date="2020" name="Nature">
        <title>Giant virus diversity and host interactions through global metagenomics.</title>
        <authorList>
            <person name="Schulz F."/>
            <person name="Roux S."/>
            <person name="Paez-Espino D."/>
            <person name="Jungbluth S."/>
            <person name="Walsh D.A."/>
            <person name="Denef V.J."/>
            <person name="McMahon K.D."/>
            <person name="Konstantinidis K.T."/>
            <person name="Eloe-Fadrosh E.A."/>
            <person name="Kyrpides N.C."/>
            <person name="Woyke T."/>
        </authorList>
    </citation>
    <scope>NUCLEOTIDE SEQUENCE</scope>
    <source>
        <strain evidence="4">GVMAG-S-ERX555907-94</strain>
    </source>
</reference>
<evidence type="ECO:0000313" key="4">
    <source>
        <dbReference type="EMBL" id="QHU23486.1"/>
    </source>
</evidence>
<feature type="domain" description="U-box" evidence="3">
    <location>
        <begin position="6"/>
        <end position="79"/>
    </location>
</feature>
<dbReference type="EMBL" id="MN741030">
    <property type="protein sequence ID" value="QHU23486.1"/>
    <property type="molecule type" value="Genomic_DNA"/>
</dbReference>
<dbReference type="PANTHER" id="PTHR46573">
    <property type="entry name" value="WD REPEAT, SAM AND U-BOX DOMAIN-CONTAINING PROTEIN 1"/>
    <property type="match status" value="1"/>
</dbReference>
<dbReference type="PROSITE" id="PS50234">
    <property type="entry name" value="VWFA"/>
    <property type="match status" value="1"/>
</dbReference>
<accession>A0A6C0L2B9</accession>
<dbReference type="Pfam" id="PF14624">
    <property type="entry name" value="Vwaint"/>
    <property type="match status" value="1"/>
</dbReference>
<dbReference type="InterPro" id="IPR003613">
    <property type="entry name" value="Ubox_domain"/>
</dbReference>
<dbReference type="InterPro" id="IPR002035">
    <property type="entry name" value="VWF_A"/>
</dbReference>
<dbReference type="Gene3D" id="3.40.50.410">
    <property type="entry name" value="von Willebrand factor, type A domain"/>
    <property type="match status" value="1"/>
</dbReference>
<sequence>MEAEIFVPDEFYCPITGELMNDPVEDIYGHSYEKESIHEWLSKSNTSPITRGPLSMSDLSENSTLKRSIESIREKLRADQLKIDARIQEEELKPFIDKLNDISVNPYCYNDKLFVSIKTPDIEVRPPIDVVLCIDISASMKQEATLKSDSNERMSDGFSILSLTISATKTVLHSLNENDNISIVTYSDRAKVLVEHTSCTPENKSLIECQLDDIRALSSTNMWDGIHQSLDILRTRSSPCRTKGILLLTDGIPNIDPPRGYLNTLEKYFRDHDFKCMISCYGFGYQLNSELLLEISNISGGDGFSFIPDASLLGNVFIHGISNMLTTASAYPKLSIQFSKGITDKNGKTGVEVVLNSLKYGSEKNLMFELDTSGGSPSRDTDCVDIRLDVGEYEIRTNKLLPIPGYYYHEQLMRLRSIDMINHCSRKVKYQEKSFISEIQEFCEEMKREADSKYIQNLCFDMDGQVKEALNMTNKGEREDWFSRWGIHYLRSLQNAYQNEVCNNFKDKGVSNFATGIFIKIRDSVSDIFDGLPPPKKDITQRRTSYRSRGREASPESSPPVQMSSYNSQIGPCCAEGSKILRSDLTYCNVEDIKKGDKIVTSTMQLGFVDSEIECVIETQCDNDECSLVRLKGLRITPYHPVIRWKEYEKHWVFPISHGRPERMKCKRIYSFVVKNRKPVIINSHIFATFGHNLRGDVIEHDYYGTDRVIDDLKLIDGYKEGKVCLTGDMVQRGEDGLVNGIR</sequence>
<dbReference type="InterPro" id="IPR039510">
    <property type="entry name" value="Vint_dom"/>
</dbReference>
<evidence type="ECO:0008006" key="5">
    <source>
        <dbReference type="Google" id="ProtNLM"/>
    </source>
</evidence>
<dbReference type="SMART" id="SM00327">
    <property type="entry name" value="VWA"/>
    <property type="match status" value="1"/>
</dbReference>
<dbReference type="InterPro" id="IPR032838">
    <property type="entry name" value="Vwaint_dom"/>
</dbReference>
<feature type="domain" description="VWFA" evidence="2">
    <location>
        <begin position="129"/>
        <end position="321"/>
    </location>
</feature>
<evidence type="ECO:0000259" key="3">
    <source>
        <dbReference type="PROSITE" id="PS51698"/>
    </source>
</evidence>
<dbReference type="GO" id="GO:0004842">
    <property type="term" value="F:ubiquitin-protein transferase activity"/>
    <property type="evidence" value="ECO:0007669"/>
    <property type="project" value="InterPro"/>
</dbReference>
<feature type="compositionally biased region" description="Polar residues" evidence="1">
    <location>
        <begin position="555"/>
        <end position="565"/>
    </location>
</feature>
<dbReference type="Pfam" id="PF13519">
    <property type="entry name" value="VWA_2"/>
    <property type="match status" value="1"/>
</dbReference>
<dbReference type="CDD" id="cd16655">
    <property type="entry name" value="RING-Ubox_WDSUB1-like"/>
    <property type="match status" value="1"/>
</dbReference>
<dbReference type="SUPFAM" id="SSF57850">
    <property type="entry name" value="RING/U-box"/>
    <property type="match status" value="1"/>
</dbReference>
<dbReference type="Pfam" id="PF14623">
    <property type="entry name" value="Vint"/>
    <property type="match status" value="1"/>
</dbReference>
<dbReference type="InterPro" id="IPR052085">
    <property type="entry name" value="WD-SAM-U-box"/>
</dbReference>
<dbReference type="InterPro" id="IPR013083">
    <property type="entry name" value="Znf_RING/FYVE/PHD"/>
</dbReference>
<dbReference type="PANTHER" id="PTHR46573:SF1">
    <property type="entry name" value="WD REPEAT, SAM AND U-BOX DOMAIN-CONTAINING PROTEIN 1"/>
    <property type="match status" value="1"/>
</dbReference>
<protein>
    <recommendedName>
        <fullName evidence="5">VWFA domain-containing protein</fullName>
    </recommendedName>
</protein>
<dbReference type="InterPro" id="IPR036465">
    <property type="entry name" value="vWFA_dom_sf"/>
</dbReference>
<dbReference type="SMART" id="SM00504">
    <property type="entry name" value="Ubox"/>
    <property type="match status" value="1"/>
</dbReference>
<dbReference type="PROSITE" id="PS51698">
    <property type="entry name" value="U_BOX"/>
    <property type="match status" value="1"/>
</dbReference>
<feature type="region of interest" description="Disordered" evidence="1">
    <location>
        <begin position="532"/>
        <end position="565"/>
    </location>
</feature>
<name>A0A6C0L2B9_9ZZZZ</name>
<evidence type="ECO:0000256" key="1">
    <source>
        <dbReference type="SAM" id="MobiDB-lite"/>
    </source>
</evidence>